<protein>
    <submittedName>
        <fullName evidence="2">Tetratricopeptide repeat protein</fullName>
    </submittedName>
</protein>
<comment type="caution">
    <text evidence="2">The sequence shown here is derived from an EMBL/GenBank/DDBJ whole genome shotgun (WGS) entry which is preliminary data.</text>
</comment>
<sequence>MKLFLIVLSLWITQTTYANVNPLARPNATQAASLLTQTLALANQNNAKAQYHLGMLLNNGMGGANKDPVQAFIWFQKAASNGDLLAHYKVGCYYAGQFAGETNIAVDPELAMKFKLIAANGGYALAQHDVALMYMKQKDWKQSAYWSKQAADQGELMAILFYASFVSNPLFEQYDPSTAWVYGKIASNIRQLELQSGQSQTASNLQADKNLQAFLDKLDANFTPEQGEIAQAKVQEWKAQPSAISLEAKRGIEALKVLLGDLH</sequence>
<dbReference type="SUPFAM" id="SSF81901">
    <property type="entry name" value="HCP-like"/>
    <property type="match status" value="1"/>
</dbReference>
<dbReference type="SMART" id="SM00671">
    <property type="entry name" value="SEL1"/>
    <property type="match status" value="3"/>
</dbReference>
<dbReference type="RefSeq" id="WP_390213703.1">
    <property type="nucleotide sequence ID" value="NZ_JBHLXJ010000016.1"/>
</dbReference>
<dbReference type="InterPro" id="IPR011990">
    <property type="entry name" value="TPR-like_helical_dom_sf"/>
</dbReference>
<dbReference type="PANTHER" id="PTHR11102">
    <property type="entry name" value="SEL-1-LIKE PROTEIN"/>
    <property type="match status" value="1"/>
</dbReference>
<proteinExistence type="predicted"/>
<dbReference type="Gene3D" id="1.25.40.10">
    <property type="entry name" value="Tetratricopeptide repeat domain"/>
    <property type="match status" value="1"/>
</dbReference>
<evidence type="ECO:0000256" key="1">
    <source>
        <dbReference type="SAM" id="SignalP"/>
    </source>
</evidence>
<evidence type="ECO:0000313" key="3">
    <source>
        <dbReference type="Proteomes" id="UP001589844"/>
    </source>
</evidence>
<name>A0ABV6IHR5_9BURK</name>
<dbReference type="Proteomes" id="UP001589844">
    <property type="component" value="Unassembled WGS sequence"/>
</dbReference>
<dbReference type="Pfam" id="PF08238">
    <property type="entry name" value="Sel1"/>
    <property type="match status" value="3"/>
</dbReference>
<organism evidence="2 3">
    <name type="scientific">Undibacterium danionis</name>
    <dbReference type="NCBI Taxonomy" id="1812100"/>
    <lineage>
        <taxon>Bacteria</taxon>
        <taxon>Pseudomonadati</taxon>
        <taxon>Pseudomonadota</taxon>
        <taxon>Betaproteobacteria</taxon>
        <taxon>Burkholderiales</taxon>
        <taxon>Oxalobacteraceae</taxon>
        <taxon>Undibacterium</taxon>
    </lineage>
</organism>
<dbReference type="InterPro" id="IPR050767">
    <property type="entry name" value="Sel1_AlgK"/>
</dbReference>
<dbReference type="PANTHER" id="PTHR11102:SF160">
    <property type="entry name" value="ERAD-ASSOCIATED E3 UBIQUITIN-PROTEIN LIGASE COMPONENT HRD3"/>
    <property type="match status" value="1"/>
</dbReference>
<feature type="signal peptide" evidence="1">
    <location>
        <begin position="1"/>
        <end position="18"/>
    </location>
</feature>
<reference evidence="2 3" key="1">
    <citation type="submission" date="2024-09" db="EMBL/GenBank/DDBJ databases">
        <authorList>
            <person name="Sun Q."/>
            <person name="Mori K."/>
        </authorList>
    </citation>
    <scope>NUCLEOTIDE SEQUENCE [LARGE SCALE GENOMIC DNA]</scope>
    <source>
        <strain evidence="2 3">CCM 8677</strain>
    </source>
</reference>
<feature type="chain" id="PRO_5047184334" evidence="1">
    <location>
        <begin position="19"/>
        <end position="263"/>
    </location>
</feature>
<accession>A0ABV6IHR5</accession>
<keyword evidence="1" id="KW-0732">Signal</keyword>
<dbReference type="EMBL" id="JBHLXJ010000016">
    <property type="protein sequence ID" value="MFC0351113.1"/>
    <property type="molecule type" value="Genomic_DNA"/>
</dbReference>
<evidence type="ECO:0000313" key="2">
    <source>
        <dbReference type="EMBL" id="MFC0351113.1"/>
    </source>
</evidence>
<gene>
    <name evidence="2" type="ORF">ACFFJH_14945</name>
</gene>
<dbReference type="InterPro" id="IPR006597">
    <property type="entry name" value="Sel1-like"/>
</dbReference>
<keyword evidence="3" id="KW-1185">Reference proteome</keyword>